<organism evidence="2 3">
    <name type="scientific">Anaerococcus octavius</name>
    <dbReference type="NCBI Taxonomy" id="54007"/>
    <lineage>
        <taxon>Bacteria</taxon>
        <taxon>Bacillati</taxon>
        <taxon>Bacillota</taxon>
        <taxon>Tissierellia</taxon>
        <taxon>Tissierellales</taxon>
        <taxon>Peptoniphilaceae</taxon>
        <taxon>Anaerococcus</taxon>
    </lineage>
</organism>
<evidence type="ECO:0000313" key="2">
    <source>
        <dbReference type="EMBL" id="PKZ16642.1"/>
    </source>
</evidence>
<dbReference type="PROSITE" id="PS51354">
    <property type="entry name" value="GLUTAREDOXIN_2"/>
    <property type="match status" value="1"/>
</dbReference>
<dbReference type="InterPro" id="IPR002109">
    <property type="entry name" value="Glutaredoxin"/>
</dbReference>
<dbReference type="PANTHER" id="PTHR34386:SF1">
    <property type="entry name" value="GLUTAREDOXIN-LIKE PROTEIN NRDH"/>
    <property type="match status" value="1"/>
</dbReference>
<dbReference type="Gene3D" id="3.40.30.10">
    <property type="entry name" value="Glutaredoxin"/>
    <property type="match status" value="1"/>
</dbReference>
<dbReference type="SUPFAM" id="SSF52833">
    <property type="entry name" value="Thioredoxin-like"/>
    <property type="match status" value="1"/>
</dbReference>
<dbReference type="RefSeq" id="WP_101540303.1">
    <property type="nucleotide sequence ID" value="NZ_CALTZC010000020.1"/>
</dbReference>
<protein>
    <submittedName>
        <fullName evidence="2">NrdH-redoxin</fullName>
    </submittedName>
</protein>
<name>A0A2I1M928_9FIRM</name>
<dbReference type="Proteomes" id="UP000234335">
    <property type="component" value="Unassembled WGS sequence"/>
</dbReference>
<dbReference type="CDD" id="cd02976">
    <property type="entry name" value="NrdH"/>
    <property type="match status" value="1"/>
</dbReference>
<dbReference type="Pfam" id="PF00462">
    <property type="entry name" value="Glutaredoxin"/>
    <property type="match status" value="1"/>
</dbReference>
<dbReference type="GO" id="GO:0009055">
    <property type="term" value="F:electron transfer activity"/>
    <property type="evidence" value="ECO:0007669"/>
    <property type="project" value="TreeGrafter"/>
</dbReference>
<accession>A0A2I1M928</accession>
<reference evidence="2 3" key="1">
    <citation type="submission" date="2017-12" db="EMBL/GenBank/DDBJ databases">
        <title>Phylogenetic diversity of female urinary microbiome.</title>
        <authorList>
            <person name="Thomas-White K."/>
            <person name="Wolfe A.J."/>
        </authorList>
    </citation>
    <scope>NUCLEOTIDE SEQUENCE [LARGE SCALE GENOMIC DNA]</scope>
    <source>
        <strain evidence="2 3">UMB0119</strain>
    </source>
</reference>
<sequence>MADIKIYTSNTCVFCKAAKQYFNDNNIEFTEMNIDENPDAVEYLVSKGYRGVPVINIDGEDIVGFDKPAIEAKLGF</sequence>
<feature type="domain" description="Glutaredoxin" evidence="1">
    <location>
        <begin position="4"/>
        <end position="61"/>
    </location>
</feature>
<evidence type="ECO:0000259" key="1">
    <source>
        <dbReference type="Pfam" id="PF00462"/>
    </source>
</evidence>
<dbReference type="AlphaFoldDB" id="A0A2I1M928"/>
<dbReference type="PANTHER" id="PTHR34386">
    <property type="entry name" value="GLUTAREDOXIN"/>
    <property type="match status" value="1"/>
</dbReference>
<proteinExistence type="predicted"/>
<dbReference type="GO" id="GO:0045454">
    <property type="term" value="P:cell redox homeostasis"/>
    <property type="evidence" value="ECO:0007669"/>
    <property type="project" value="TreeGrafter"/>
</dbReference>
<dbReference type="InterPro" id="IPR051548">
    <property type="entry name" value="Grx-like_ET"/>
</dbReference>
<gene>
    <name evidence="2" type="ORF">CYJ34_05445</name>
</gene>
<evidence type="ECO:0000313" key="3">
    <source>
        <dbReference type="Proteomes" id="UP000234335"/>
    </source>
</evidence>
<comment type="caution">
    <text evidence="2">The sequence shown here is derived from an EMBL/GenBank/DDBJ whole genome shotgun (WGS) entry which is preliminary data.</text>
</comment>
<keyword evidence="3" id="KW-1185">Reference proteome</keyword>
<dbReference type="InterPro" id="IPR036249">
    <property type="entry name" value="Thioredoxin-like_sf"/>
</dbReference>
<dbReference type="EMBL" id="PKGS01000003">
    <property type="protein sequence ID" value="PKZ16642.1"/>
    <property type="molecule type" value="Genomic_DNA"/>
</dbReference>